<dbReference type="OrthoDB" id="366958at2759"/>
<dbReference type="GeneID" id="24562049"/>
<feature type="transmembrane region" description="Helical" evidence="2">
    <location>
        <begin position="1587"/>
        <end position="1611"/>
    </location>
</feature>
<reference evidence="3" key="1">
    <citation type="journal article" date="2014" name="Nucleic Acids Res.">
        <title>The evolutionary dynamics of variant antigen genes in Babesia reveal a history of genomic innovation underlying host-parasite interaction.</title>
        <authorList>
            <person name="Jackson A.P."/>
            <person name="Otto T.D."/>
            <person name="Darby A."/>
            <person name="Ramaprasad A."/>
            <person name="Xia D."/>
            <person name="Echaide I.E."/>
            <person name="Farber M."/>
            <person name="Gahlot S."/>
            <person name="Gamble J."/>
            <person name="Gupta D."/>
            <person name="Gupta Y."/>
            <person name="Jackson L."/>
            <person name="Malandrin L."/>
            <person name="Malas T.B."/>
            <person name="Moussa E."/>
            <person name="Nair M."/>
            <person name="Reid AJ."/>
            <person name="Sanders M."/>
            <person name="Sharma J."/>
            <person name="Tracey A."/>
            <person name="Quail M.A."/>
            <person name="Weir W."/>
            <person name="Wastling J.M."/>
            <person name="Hall N."/>
            <person name="Willadsen P."/>
            <person name="Lingelbach K."/>
            <person name="Shiels B."/>
            <person name="Tait A."/>
            <person name="Berriman M."/>
            <person name="Allred D.R."/>
            <person name="Pain A."/>
        </authorList>
    </citation>
    <scope>NUCLEOTIDE SEQUENCE</scope>
    <source>
        <strain evidence="3">Bond</strain>
    </source>
</reference>
<reference evidence="3" key="2">
    <citation type="submission" date="2014-06" db="EMBL/GenBank/DDBJ databases">
        <authorList>
            <person name="Aslett M."/>
            <person name="De Silva Nishadi"/>
        </authorList>
    </citation>
    <scope>NUCLEOTIDE SEQUENCE</scope>
    <source>
        <strain evidence="3">Bond</strain>
    </source>
</reference>
<feature type="coiled-coil region" evidence="1">
    <location>
        <begin position="170"/>
        <end position="216"/>
    </location>
</feature>
<dbReference type="VEuPathDB" id="PiroplasmaDB:BBBOND_0004910"/>
<evidence type="ECO:0000256" key="2">
    <source>
        <dbReference type="SAM" id="Phobius"/>
    </source>
</evidence>
<keyword evidence="2" id="KW-0812">Transmembrane</keyword>
<dbReference type="RefSeq" id="XP_012770775.1">
    <property type="nucleotide sequence ID" value="XM_012915321.1"/>
</dbReference>
<evidence type="ECO:0000256" key="1">
    <source>
        <dbReference type="SAM" id="Coils"/>
    </source>
</evidence>
<gene>
    <name evidence="3" type="ORF">BBBOND_0004910</name>
</gene>
<evidence type="ECO:0008006" key="4">
    <source>
        <dbReference type="Google" id="ProtNLM"/>
    </source>
</evidence>
<sequence length="1657" mass="187261">MGFLSGVLSNIQDHLGQHKEQITEAIKSLNTNKHAGKKGFNVAIGQVVAGVRGYNGNVRNSNNHVKSKIEDLYDYVAESGKLTKGFNALQVTDDPRQAEKAVQSAGTLVTGCLTKAKEFLGDLDMSKKDIDELNNKLMLNVYNARDIVEHEYNRLSQLSGKEKKDMISMIEKMSERFAMLKKNINNQINAEVSDVVEKLKDRVIAIRNKLEGINTRLKEYVQKLEIWISDAKKFIKEANERYVSKIINTGIGYVNREAIKEKAEELKDKGEEVYGHLQWANERVETLCGVAKQKVEELATAVKADLFQLKQEIQTGMDKYVRDYINLVKKKVVNINDNEGDGLKKMETEVKAWAQTFSSQDAFGITVEGWIEDILEKDEFVRNLFPAYVNVNLKFKRMLVASVFKKHLMKGYIDQAGQAVSRLYDKVEATHANSKLQIYVTAVKDGIDEFVRLLGSKINGSGASDFVKQIATGIHDNESIVSLPKKHGNAPPNLIHGVKYALNQLVCVGRQKAADLEWFIGKGEKKGNTPNVDVALKIVDELNANFTDAIKLGIEISEDAKTYNPYATDSGTPISLDVNIAKTIGDALDRQIGKNSNIRGRDNQIENLDKLAHSFGTSAKGIGSRRKLNDAIDEIKNDLAEAFKFNVENKYVKSKEALRKGQKAEDGELHKLYNEIKGHLDKLTQEFSETGEKVNWYFSVLTGDMINRDLTDIMTNLYEVQNGLAGAIQDCLNLEKFATDQCTATIRTLTSIVDDQVQRSKTAITIEVQDRYVSSIRGLLKAFADKVYKELHELPDAIERDKRIGFKGFMEKVEININVFSNKDDLNSLATDVNNASRKLIGYIMPEIHVMSPVRSQLTNIKDACDALFTPLSHCKHTPYDHHFTSRLAKLKGHLNACSPEQFEGPANSKLIDVMRSGWEALVNELSKAYVNTYSGETTKWDDENNPETKYCAKIFLTISSTIYDDFKRLHYKCKRDWNDRRLCETNEGRDNQLGLFLKRGGYEVARDEGSKDGELNFFSTTYSGRNIFGILDKVIYVAQHEHVPQCRSPKKTHNFNIIDFIECLVDHINDYNDVCHYSTFTSKKQPCSVYEMLCWLTGLPHNPAYTSLLNEALPPLFESPKPAKTIEDDVEFEVVDHGVFYMDTYPQKTTYNDIEKVITDICSISYDVATCIAGTGDAETVYGSDLCTNSMKFRYPTSGEECLDMFLDILRRLFPPLKFLQMQCSVSELHNGWRKCYYGRDVSSANLPCKEHSSDKSKCQPNCKAKYEPKCQPKSPLQSYLSDCLSGHLPHVVTSIGCKSECATCPRSKPGMPCITPLGFRGFSGSTRRGRDICDVLDRWFKISNFNNLFCLVLNTPKSLPDHFGFALSLASGLTARKPSYDDTIKTVGDTFKAAMQNVSMKLYEDTSKLVGGITDAYGSELSTHSKCEDHHLVSLTRYGTCDEEGLYSAPFLYSLSTDYCDYRRKKHAGTYLSWAVYLPWDFWKYLKSLYEEFCNIKCQNWGCRPCLHGTTCKAGEHGIIDTSCKCSSVVNCRGVLPTLYKYGFTFANAANLSADKKTCFYLHTQLNNVIKSKYFTNLFEECDNFLYYIRFPFMTLTLALWLLTLLYLLHIMVIRLDLLHIKSHLHSPSSHRIAAQSLLAAARVNKLNRVFYLQP</sequence>
<keyword evidence="1" id="KW-0175">Coiled coil</keyword>
<protein>
    <recommendedName>
        <fullName evidence="4">C3H1-type domain-containing protein</fullName>
    </recommendedName>
</protein>
<keyword evidence="2" id="KW-0472">Membrane</keyword>
<proteinExistence type="predicted"/>
<organism evidence="3">
    <name type="scientific">Babesia bigemina</name>
    <dbReference type="NCBI Taxonomy" id="5866"/>
    <lineage>
        <taxon>Eukaryota</taxon>
        <taxon>Sar</taxon>
        <taxon>Alveolata</taxon>
        <taxon>Apicomplexa</taxon>
        <taxon>Aconoidasida</taxon>
        <taxon>Piroplasmida</taxon>
        <taxon>Babesiidae</taxon>
        <taxon>Babesia</taxon>
    </lineage>
</organism>
<dbReference type="KEGG" id="bbig:BBBOND_0004910"/>
<name>A0A061BK55_BABBI</name>
<evidence type="ECO:0000313" key="3">
    <source>
        <dbReference type="EMBL" id="CDR71832.1"/>
    </source>
</evidence>
<keyword evidence="2" id="KW-1133">Transmembrane helix</keyword>
<dbReference type="EMBL" id="LK055195">
    <property type="protein sequence ID" value="CDR71832.1"/>
    <property type="molecule type" value="Genomic_DNA"/>
</dbReference>
<accession>A0A061BK55</accession>